<dbReference type="EMBL" id="KE345919">
    <property type="protein sequence ID" value="EXC20521.1"/>
    <property type="molecule type" value="Genomic_DNA"/>
</dbReference>
<evidence type="ECO:0000256" key="1">
    <source>
        <dbReference type="ARBA" id="ARBA00003211"/>
    </source>
</evidence>
<protein>
    <recommendedName>
        <fullName evidence="5">Bifunctional inhibitor/plant lipid transfer protein/seed storage helical domain-containing protein</fullName>
    </recommendedName>
</protein>
<dbReference type="InterPro" id="IPR033872">
    <property type="entry name" value="nsLTP2"/>
</dbReference>
<feature type="domain" description="Bifunctional inhibitor/plant lipid transfer protein/seed storage helical" evidence="5">
    <location>
        <begin position="33"/>
        <end position="100"/>
    </location>
</feature>
<name>W9S8X9_9ROSA</name>
<evidence type="ECO:0000313" key="6">
    <source>
        <dbReference type="EMBL" id="EXC20521.1"/>
    </source>
</evidence>
<dbReference type="SUPFAM" id="SSF47699">
    <property type="entry name" value="Bifunctional inhibitor/lipid-transfer protein/seed storage 2S albumin"/>
    <property type="match status" value="1"/>
</dbReference>
<evidence type="ECO:0000256" key="3">
    <source>
        <dbReference type="ARBA" id="ARBA00023121"/>
    </source>
</evidence>
<dbReference type="Proteomes" id="UP000030645">
    <property type="component" value="Unassembled WGS sequence"/>
</dbReference>
<proteinExistence type="predicted"/>
<gene>
    <name evidence="6" type="ORF">L484_027075</name>
</gene>
<feature type="chain" id="PRO_5004931883" description="Bifunctional inhibitor/plant lipid transfer protein/seed storage helical domain-containing protein" evidence="4">
    <location>
        <begin position="20"/>
        <end position="101"/>
    </location>
</feature>
<dbReference type="GO" id="GO:0008289">
    <property type="term" value="F:lipid binding"/>
    <property type="evidence" value="ECO:0007669"/>
    <property type="project" value="UniProtKB-KW"/>
</dbReference>
<dbReference type="Gene3D" id="1.10.110.10">
    <property type="entry name" value="Plant lipid-transfer and hydrophobic proteins"/>
    <property type="match status" value="1"/>
</dbReference>
<dbReference type="Pfam" id="PF14368">
    <property type="entry name" value="LTP_2"/>
    <property type="match status" value="1"/>
</dbReference>
<organism evidence="6 7">
    <name type="scientific">Morus notabilis</name>
    <dbReference type="NCBI Taxonomy" id="981085"/>
    <lineage>
        <taxon>Eukaryota</taxon>
        <taxon>Viridiplantae</taxon>
        <taxon>Streptophyta</taxon>
        <taxon>Embryophyta</taxon>
        <taxon>Tracheophyta</taxon>
        <taxon>Spermatophyta</taxon>
        <taxon>Magnoliopsida</taxon>
        <taxon>eudicotyledons</taxon>
        <taxon>Gunneridae</taxon>
        <taxon>Pentapetalae</taxon>
        <taxon>rosids</taxon>
        <taxon>fabids</taxon>
        <taxon>Rosales</taxon>
        <taxon>Moraceae</taxon>
        <taxon>Moreae</taxon>
        <taxon>Morus</taxon>
    </lineage>
</organism>
<evidence type="ECO:0000313" key="7">
    <source>
        <dbReference type="Proteomes" id="UP000030645"/>
    </source>
</evidence>
<evidence type="ECO:0000256" key="2">
    <source>
        <dbReference type="ARBA" id="ARBA00022448"/>
    </source>
</evidence>
<sequence>MKKLSCMELFAVAVVLVAAVLISEPPVWEAGTCNALDLISCQQAFSQGSTPPSATCCNKLKVQVPCFCEYAKNPNLRKYFDSPNADKVSSACGVPRRPSCK</sequence>
<evidence type="ECO:0000256" key="4">
    <source>
        <dbReference type="SAM" id="SignalP"/>
    </source>
</evidence>
<keyword evidence="4" id="KW-0732">Signal</keyword>
<dbReference type="GO" id="GO:0006869">
    <property type="term" value="P:lipid transport"/>
    <property type="evidence" value="ECO:0007669"/>
    <property type="project" value="InterPro"/>
</dbReference>
<keyword evidence="3" id="KW-0446">Lipid-binding</keyword>
<dbReference type="PANTHER" id="PTHR33214">
    <property type="entry name" value="BIFUNCTIONAL INHIBITOR/LIPID-TRANSFER PROTEIN/SEED STORAGE 2S ALBUMIN SUPERFAMILY PROTEIN"/>
    <property type="match status" value="1"/>
</dbReference>
<accession>W9S8X9</accession>
<dbReference type="STRING" id="981085.W9S8X9"/>
<evidence type="ECO:0000259" key="5">
    <source>
        <dbReference type="SMART" id="SM00499"/>
    </source>
</evidence>
<feature type="signal peptide" evidence="4">
    <location>
        <begin position="1"/>
        <end position="19"/>
    </location>
</feature>
<keyword evidence="7" id="KW-1185">Reference proteome</keyword>
<reference evidence="7" key="1">
    <citation type="submission" date="2013-01" db="EMBL/GenBank/DDBJ databases">
        <title>Draft Genome Sequence of a Mulberry Tree, Morus notabilis C.K. Schneid.</title>
        <authorList>
            <person name="He N."/>
            <person name="Zhao S."/>
        </authorList>
    </citation>
    <scope>NUCLEOTIDE SEQUENCE</scope>
</reference>
<dbReference type="InterPro" id="IPR016140">
    <property type="entry name" value="Bifunc_inhib/LTP/seed_store"/>
</dbReference>
<dbReference type="InterPro" id="IPR036312">
    <property type="entry name" value="Bifun_inhib/LTP/seed_sf"/>
</dbReference>
<keyword evidence="2" id="KW-0813">Transport</keyword>
<comment type="function">
    <text evidence="1">Plant non-specific lipid-transfer proteins transfer phospholipids as well as galactolipids across membranes. May play a role in wax or cutin deposition in the cell walls of expanding epidermal cells and certain secretory tissues.</text>
</comment>
<dbReference type="PANTHER" id="PTHR33214:SF69">
    <property type="entry name" value="BIFUNCTIONAL INHIBITOR_LIPID-TRANSFER PROTEIN_SEED STORAGE 2S ALBUMIN SUPERFAMILY PROTEIN"/>
    <property type="match status" value="1"/>
</dbReference>
<dbReference type="AlphaFoldDB" id="W9S8X9"/>
<dbReference type="SMART" id="SM00499">
    <property type="entry name" value="AAI"/>
    <property type="match status" value="1"/>
</dbReference>